<comment type="caution">
    <text evidence="7">The sequence shown here is derived from an EMBL/GenBank/DDBJ whole genome shotgun (WGS) entry which is preliminary data.</text>
</comment>
<name>A0A4R7HVV0_9ACTN</name>
<reference evidence="7 8" key="1">
    <citation type="submission" date="2019-03" db="EMBL/GenBank/DDBJ databases">
        <title>Sequencing the genomes of 1000 actinobacteria strains.</title>
        <authorList>
            <person name="Klenk H.-P."/>
        </authorList>
    </citation>
    <scope>NUCLEOTIDE SEQUENCE [LARGE SCALE GENOMIC DNA]</scope>
    <source>
        <strain evidence="7 8">DSM 18936</strain>
    </source>
</reference>
<dbReference type="Gene3D" id="1.10.287.1040">
    <property type="entry name" value="Exonuclease VII, small subunit"/>
    <property type="match status" value="1"/>
</dbReference>
<dbReference type="GO" id="GO:0009318">
    <property type="term" value="C:exodeoxyribonuclease VII complex"/>
    <property type="evidence" value="ECO:0007669"/>
    <property type="project" value="UniProtKB-UniRule"/>
</dbReference>
<dbReference type="Pfam" id="PF02609">
    <property type="entry name" value="Exonuc_VII_S"/>
    <property type="match status" value="1"/>
</dbReference>
<dbReference type="NCBIfam" id="TIGR01280">
    <property type="entry name" value="xseB"/>
    <property type="match status" value="1"/>
</dbReference>
<dbReference type="OrthoDB" id="5244743at2"/>
<evidence type="ECO:0000256" key="6">
    <source>
        <dbReference type="NCBIfam" id="TIGR01280"/>
    </source>
</evidence>
<organism evidence="7 8">
    <name type="scientific">Ilumatobacter fluminis</name>
    <dbReference type="NCBI Taxonomy" id="467091"/>
    <lineage>
        <taxon>Bacteria</taxon>
        <taxon>Bacillati</taxon>
        <taxon>Actinomycetota</taxon>
        <taxon>Acidimicrobiia</taxon>
        <taxon>Acidimicrobiales</taxon>
        <taxon>Ilumatobacteraceae</taxon>
        <taxon>Ilumatobacter</taxon>
    </lineage>
</organism>
<proteinExistence type="inferred from homology"/>
<evidence type="ECO:0000256" key="4">
    <source>
        <dbReference type="ARBA" id="ARBA00022801"/>
    </source>
</evidence>
<dbReference type="RefSeq" id="WP_133867590.1">
    <property type="nucleotide sequence ID" value="NZ_JAVJPS010000037.1"/>
</dbReference>
<keyword evidence="8" id="KW-1185">Reference proteome</keyword>
<evidence type="ECO:0000313" key="7">
    <source>
        <dbReference type="EMBL" id="TDT15101.1"/>
    </source>
</evidence>
<keyword evidence="2" id="KW-0963">Cytoplasm</keyword>
<dbReference type="EC" id="3.1.11.6" evidence="6"/>
<sequence>MTDDATTTPEIGYAEALSELDTILRELEGSDVDVDRLADRVARAADLIAVCRDRIDAARLRIDDVIADLDADGG</sequence>
<evidence type="ECO:0000313" key="8">
    <source>
        <dbReference type="Proteomes" id="UP000294558"/>
    </source>
</evidence>
<evidence type="ECO:0000256" key="1">
    <source>
        <dbReference type="ARBA" id="ARBA00009998"/>
    </source>
</evidence>
<evidence type="ECO:0000256" key="2">
    <source>
        <dbReference type="ARBA" id="ARBA00022490"/>
    </source>
</evidence>
<gene>
    <name evidence="7" type="ORF">BDK89_0662</name>
</gene>
<evidence type="ECO:0000256" key="3">
    <source>
        <dbReference type="ARBA" id="ARBA00022722"/>
    </source>
</evidence>
<dbReference type="GO" id="GO:0006308">
    <property type="term" value="P:DNA catabolic process"/>
    <property type="evidence" value="ECO:0007669"/>
    <property type="project" value="UniProtKB-UniRule"/>
</dbReference>
<dbReference type="EMBL" id="SOAU01000001">
    <property type="protein sequence ID" value="TDT15101.1"/>
    <property type="molecule type" value="Genomic_DNA"/>
</dbReference>
<accession>A0A4R7HVV0</accession>
<dbReference type="InterPro" id="IPR037004">
    <property type="entry name" value="Exonuc_VII_ssu_sf"/>
</dbReference>
<protein>
    <recommendedName>
        <fullName evidence="6">Exodeoxyribonuclease VII small subunit</fullName>
        <ecNumber evidence="6">3.1.11.6</ecNumber>
    </recommendedName>
</protein>
<dbReference type="SUPFAM" id="SSF116842">
    <property type="entry name" value="XseB-like"/>
    <property type="match status" value="1"/>
</dbReference>
<dbReference type="AlphaFoldDB" id="A0A4R7HVV0"/>
<keyword evidence="5" id="KW-0269">Exonuclease</keyword>
<keyword evidence="4" id="KW-0378">Hydrolase</keyword>
<dbReference type="GO" id="GO:0008855">
    <property type="term" value="F:exodeoxyribonuclease VII activity"/>
    <property type="evidence" value="ECO:0007669"/>
    <property type="project" value="UniProtKB-UniRule"/>
</dbReference>
<dbReference type="InterPro" id="IPR003761">
    <property type="entry name" value="Exonuc_VII_S"/>
</dbReference>
<evidence type="ECO:0000256" key="5">
    <source>
        <dbReference type="ARBA" id="ARBA00022839"/>
    </source>
</evidence>
<dbReference type="Proteomes" id="UP000294558">
    <property type="component" value="Unassembled WGS sequence"/>
</dbReference>
<comment type="similarity">
    <text evidence="1">Belongs to the XseB family.</text>
</comment>
<keyword evidence="3" id="KW-0540">Nuclease</keyword>